<evidence type="ECO:0000256" key="1">
    <source>
        <dbReference type="ARBA" id="ARBA00023015"/>
    </source>
</evidence>
<evidence type="ECO:0000259" key="4">
    <source>
        <dbReference type="SMART" id="SM00418"/>
    </source>
</evidence>
<dbReference type="InterPro" id="IPR036390">
    <property type="entry name" value="WH_DNA-bd_sf"/>
</dbReference>
<dbReference type="EMBL" id="JBHSYS010000002">
    <property type="protein sequence ID" value="MFC6957827.1"/>
    <property type="molecule type" value="Genomic_DNA"/>
</dbReference>
<keyword evidence="6" id="KW-1185">Reference proteome</keyword>
<evidence type="ECO:0000313" key="5">
    <source>
        <dbReference type="EMBL" id="MFC6957827.1"/>
    </source>
</evidence>
<keyword evidence="1" id="KW-0805">Transcription regulation</keyword>
<dbReference type="SMART" id="SM00418">
    <property type="entry name" value="HTH_ARSR"/>
    <property type="match status" value="1"/>
</dbReference>
<dbReference type="SUPFAM" id="SSF46785">
    <property type="entry name" value="Winged helix' DNA-binding domain"/>
    <property type="match status" value="1"/>
</dbReference>
<dbReference type="PANTHER" id="PTHR43132">
    <property type="entry name" value="ARSENICAL RESISTANCE OPERON REPRESSOR ARSR-RELATED"/>
    <property type="match status" value="1"/>
</dbReference>
<gene>
    <name evidence="5" type="ORF">ACFQS3_11530</name>
</gene>
<dbReference type="RefSeq" id="WP_382350069.1">
    <property type="nucleotide sequence ID" value="NZ_JBHMBP010000002.1"/>
</dbReference>
<comment type="caution">
    <text evidence="5">The sequence shown here is derived from an EMBL/GenBank/DDBJ whole genome shotgun (WGS) entry which is preliminary data.</text>
</comment>
<dbReference type="InterPro" id="IPR051011">
    <property type="entry name" value="Metal_resp_trans_reg"/>
</dbReference>
<keyword evidence="2" id="KW-0238">DNA-binding</keyword>
<sequence>MIELRLGVADLANLRFALSPLWEVTASIRVLKAPAEHRLHQRWVRAAAERLRGMDLRLLFDLVPVPTDGLPAFLAPPPATSMPDLATELAAMRRLEPERFRSGLDMLPATPAVEAFAADLDAGAERLAGMVERYWEAALAPWWPRIRTLCERDLLHRSRLLAEGGAQRLFADLAAPVSWDREGVLRIDSPFRVSESLDGRGLLLVPTVFGGDRIFSLTAAPWQPTVRYPPRGLGLLWQAGAPQAAGALAGVVGPTRAGLLAALGEPASTTDLADRCGLSMGGVSQQLGLLHAAGLVTRHRVGRRVLYARTVAAEALLHAGGERLPRSGPGY</sequence>
<dbReference type="Pfam" id="PF12840">
    <property type="entry name" value="HTH_20"/>
    <property type="match status" value="1"/>
</dbReference>
<keyword evidence="3" id="KW-0804">Transcription</keyword>
<dbReference type="InterPro" id="IPR001845">
    <property type="entry name" value="HTH_ArsR_DNA-bd_dom"/>
</dbReference>
<accession>A0ABW2D9N7</accession>
<evidence type="ECO:0000256" key="3">
    <source>
        <dbReference type="ARBA" id="ARBA00023163"/>
    </source>
</evidence>
<organism evidence="5 6">
    <name type="scientific">Glycomyces mayteni</name>
    <dbReference type="NCBI Taxonomy" id="543887"/>
    <lineage>
        <taxon>Bacteria</taxon>
        <taxon>Bacillati</taxon>
        <taxon>Actinomycetota</taxon>
        <taxon>Actinomycetes</taxon>
        <taxon>Glycomycetales</taxon>
        <taxon>Glycomycetaceae</taxon>
        <taxon>Glycomyces</taxon>
    </lineage>
</organism>
<proteinExistence type="predicted"/>
<dbReference type="InterPro" id="IPR011991">
    <property type="entry name" value="ArsR-like_HTH"/>
</dbReference>
<reference evidence="6" key="1">
    <citation type="journal article" date="2019" name="Int. J. Syst. Evol. Microbiol.">
        <title>The Global Catalogue of Microorganisms (GCM) 10K type strain sequencing project: providing services to taxonomists for standard genome sequencing and annotation.</title>
        <authorList>
            <consortium name="The Broad Institute Genomics Platform"/>
            <consortium name="The Broad Institute Genome Sequencing Center for Infectious Disease"/>
            <person name="Wu L."/>
            <person name="Ma J."/>
        </authorList>
    </citation>
    <scope>NUCLEOTIDE SEQUENCE [LARGE SCALE GENOMIC DNA]</scope>
    <source>
        <strain evidence="6">KACC 12634</strain>
    </source>
</reference>
<feature type="domain" description="HTH arsR-type" evidence="4">
    <location>
        <begin position="246"/>
        <end position="322"/>
    </location>
</feature>
<dbReference type="Pfam" id="PF19361">
    <property type="entry name" value="DUF5937"/>
    <property type="match status" value="1"/>
</dbReference>
<dbReference type="InterPro" id="IPR045981">
    <property type="entry name" value="DUF5937"/>
</dbReference>
<dbReference type="CDD" id="cd00090">
    <property type="entry name" value="HTH_ARSR"/>
    <property type="match status" value="1"/>
</dbReference>
<dbReference type="InterPro" id="IPR036388">
    <property type="entry name" value="WH-like_DNA-bd_sf"/>
</dbReference>
<protein>
    <submittedName>
        <fullName evidence="5">DUF5937 family protein</fullName>
    </submittedName>
</protein>
<dbReference type="Proteomes" id="UP001596470">
    <property type="component" value="Unassembled WGS sequence"/>
</dbReference>
<evidence type="ECO:0000256" key="2">
    <source>
        <dbReference type="ARBA" id="ARBA00023125"/>
    </source>
</evidence>
<evidence type="ECO:0000313" key="6">
    <source>
        <dbReference type="Proteomes" id="UP001596470"/>
    </source>
</evidence>
<dbReference type="Gene3D" id="1.10.10.10">
    <property type="entry name" value="Winged helix-like DNA-binding domain superfamily/Winged helix DNA-binding domain"/>
    <property type="match status" value="1"/>
</dbReference>
<dbReference type="PANTHER" id="PTHR43132:SF6">
    <property type="entry name" value="HTH-TYPE TRANSCRIPTIONAL REPRESSOR CZRA"/>
    <property type="match status" value="1"/>
</dbReference>
<name>A0ABW2D9N7_9ACTN</name>